<feature type="domain" description="AMP-dependent synthetase/ligase" evidence="5">
    <location>
        <begin position="474"/>
        <end position="825"/>
    </location>
</feature>
<keyword evidence="4" id="KW-0067">ATP-binding</keyword>
<dbReference type="FunFam" id="3.40.50.12780:FF:000003">
    <property type="entry name" value="Long-chain-fatty-acid--CoA ligase FadD"/>
    <property type="match status" value="2"/>
</dbReference>
<feature type="domain" description="AMP-dependent synthetase/ligase" evidence="5">
    <location>
        <begin position="44"/>
        <end position="400"/>
    </location>
</feature>
<keyword evidence="8" id="KW-1185">Reference proteome</keyword>
<keyword evidence="2 7" id="KW-0436">Ligase</keyword>
<dbReference type="Gene3D" id="3.40.50.980">
    <property type="match status" value="2"/>
</dbReference>
<dbReference type="PANTHER" id="PTHR24096:SF149">
    <property type="entry name" value="AMP-BINDING DOMAIN-CONTAINING PROTEIN-RELATED"/>
    <property type="match status" value="1"/>
</dbReference>
<dbReference type="OrthoDB" id="16262at2759"/>
<dbReference type="InterPro" id="IPR000873">
    <property type="entry name" value="AMP-dep_synth/lig_dom"/>
</dbReference>
<dbReference type="GO" id="GO:0005524">
    <property type="term" value="F:ATP binding"/>
    <property type="evidence" value="ECO:0007669"/>
    <property type="project" value="UniProtKB-KW"/>
</dbReference>
<dbReference type="CDD" id="cd05911">
    <property type="entry name" value="Firefly_Luc_like"/>
    <property type="match status" value="1"/>
</dbReference>
<evidence type="ECO:0000256" key="4">
    <source>
        <dbReference type="ARBA" id="ARBA00022840"/>
    </source>
</evidence>
<evidence type="ECO:0000259" key="5">
    <source>
        <dbReference type="Pfam" id="PF00501"/>
    </source>
</evidence>
<dbReference type="STRING" id="1202772.A0A1V9YHJ2"/>
<dbReference type="Pfam" id="PF13193">
    <property type="entry name" value="AMP-binding_C"/>
    <property type="match status" value="1"/>
</dbReference>
<sequence>MLSRTHTLHRTARRGLSTAARIFKSPHADVQLPLQTSWELLQSATKGREERVALVCGLTHEKMTYNDFIINTQKVAASLLERGVQKGDVIATNAVNCVEYPIIFHAATAIGAIMSPASPQFRGAELAVQLKAAKAKFLITHTSVQDAAKEAMEFYPIPLDHLFCIGKSDQYQSFEALLKTSNLHTWQVPVDLKNDVSYLPFSSGTTGPPKGVKLSYFNLAANAMQTSILDDLTGHTVSVLPYFHIYGTMLMNVSLLQGGAQVVMPKFDPPTFLGNMERYRVRLNHIVPPIAAFIAKHPLVDDYDLSATKFLVSAAAPMGEGLEGAIKKRLGITVKQAYGMTELSPVANYSQDHNAKNGSIGTTIPNTELRVVCPFQEKDVDVREVGELWYRGPQTMLGYLDNEEATKATLTPCGFVRTGDMGYVDEEGHVFIVDRLKELIKYKGHQIAPAELEDVILTHPMVSDAGCIRGVGREDNDALICGVTHEATTFGSFVNKVERIATSLAALGVKKGDVIGTNVVNCVEYPLFCHAATALGAIMSPASPQFLGTELAAQMRAANAKYFITHHTVQASAVAAMDEYTIPLEHQFCVGPSTHFQSFDDLLKVDSINIPKVDIDVLNDVNFLPFSSGTTGPPKGVRLSFGGLTSNIVQASSVDRMGKHAIMVLPYFHIYATFMMNWAMLQGSAQVILPKFDPETFLHCLERYKVEKAHLVPPLVAFLAKHPLVDKYDLSATKHVISGAAPMGEELEQQLEARLGMKIKQGFGMTELSPVGALPLDGHAKAGSVGPLLPNTELRIVCPVENKDCDIDTPGELWYRGPQTMLGYLNNEEATKATLTEDGWVKTGDIGLIDKDGHIFVVDRLKELIKYKGHQIAPAELEDVIMSHPKVVDVGCIRGRDDAGEEIPRACVVVKPNEELTAAELIEYVSERVAPFKRVREVVFVPAIPKSPSGKIIRRLLQLEYGATFR</sequence>
<dbReference type="Gene3D" id="3.40.50.12780">
    <property type="entry name" value="N-terminal domain of ligase-like"/>
    <property type="match status" value="1"/>
</dbReference>
<dbReference type="InterPro" id="IPR042099">
    <property type="entry name" value="ANL_N_sf"/>
</dbReference>
<dbReference type="Pfam" id="PF00501">
    <property type="entry name" value="AMP-binding"/>
    <property type="match status" value="2"/>
</dbReference>
<evidence type="ECO:0000313" key="8">
    <source>
        <dbReference type="Proteomes" id="UP000243579"/>
    </source>
</evidence>
<feature type="domain" description="AMP-binding enzyme C-terminal" evidence="6">
    <location>
        <begin position="876"/>
        <end position="951"/>
    </location>
</feature>
<dbReference type="InterPro" id="IPR045851">
    <property type="entry name" value="AMP-bd_C_sf"/>
</dbReference>
<evidence type="ECO:0000259" key="6">
    <source>
        <dbReference type="Pfam" id="PF13193"/>
    </source>
</evidence>
<evidence type="ECO:0000313" key="7">
    <source>
        <dbReference type="EMBL" id="OQR85179.1"/>
    </source>
</evidence>
<dbReference type="Proteomes" id="UP000243579">
    <property type="component" value="Unassembled WGS sequence"/>
</dbReference>
<dbReference type="InterPro" id="IPR020845">
    <property type="entry name" value="AMP-binding_CS"/>
</dbReference>
<dbReference type="AlphaFoldDB" id="A0A1V9YHJ2"/>
<dbReference type="GO" id="GO:0016405">
    <property type="term" value="F:CoA-ligase activity"/>
    <property type="evidence" value="ECO:0007669"/>
    <property type="project" value="TreeGrafter"/>
</dbReference>
<dbReference type="Gene3D" id="2.30.38.10">
    <property type="entry name" value="Luciferase, Domain 3"/>
    <property type="match status" value="1"/>
</dbReference>
<evidence type="ECO:0000256" key="1">
    <source>
        <dbReference type="ARBA" id="ARBA00006432"/>
    </source>
</evidence>
<dbReference type="InterPro" id="IPR025110">
    <property type="entry name" value="AMP-bd_C"/>
</dbReference>
<evidence type="ECO:0000256" key="2">
    <source>
        <dbReference type="ARBA" id="ARBA00022598"/>
    </source>
</evidence>
<organism evidence="7 8">
    <name type="scientific">Achlya hypogyna</name>
    <name type="common">Oomycete</name>
    <name type="synonym">Protoachlya hypogyna</name>
    <dbReference type="NCBI Taxonomy" id="1202772"/>
    <lineage>
        <taxon>Eukaryota</taxon>
        <taxon>Sar</taxon>
        <taxon>Stramenopiles</taxon>
        <taxon>Oomycota</taxon>
        <taxon>Saprolegniomycetes</taxon>
        <taxon>Saprolegniales</taxon>
        <taxon>Achlyaceae</taxon>
        <taxon>Achlya</taxon>
    </lineage>
</organism>
<gene>
    <name evidence="7" type="ORF">ACHHYP_12157</name>
</gene>
<dbReference type="SUPFAM" id="SSF56801">
    <property type="entry name" value="Acetyl-CoA synthetase-like"/>
    <property type="match status" value="2"/>
</dbReference>
<dbReference type="EMBL" id="JNBR01001786">
    <property type="protein sequence ID" value="OQR85179.1"/>
    <property type="molecule type" value="Genomic_DNA"/>
</dbReference>
<protein>
    <submittedName>
        <fullName evidence="7">4-coumarate-CoA ligase</fullName>
    </submittedName>
</protein>
<dbReference type="FunFam" id="3.30.300.30:FF:000007">
    <property type="entry name" value="4-coumarate--CoA ligase 2"/>
    <property type="match status" value="1"/>
</dbReference>
<comment type="similarity">
    <text evidence="1">Belongs to the ATP-dependent AMP-binding enzyme family.</text>
</comment>
<dbReference type="PROSITE" id="PS00455">
    <property type="entry name" value="AMP_BINDING"/>
    <property type="match status" value="2"/>
</dbReference>
<keyword evidence="3" id="KW-0547">Nucleotide-binding</keyword>
<reference evidence="7 8" key="1">
    <citation type="journal article" date="2014" name="Genome Biol. Evol.">
        <title>The secreted proteins of Achlya hypogyna and Thraustotheca clavata identify the ancestral oomycete secretome and reveal gene acquisitions by horizontal gene transfer.</title>
        <authorList>
            <person name="Misner I."/>
            <person name="Blouin N."/>
            <person name="Leonard G."/>
            <person name="Richards T.A."/>
            <person name="Lane C.E."/>
        </authorList>
    </citation>
    <scope>NUCLEOTIDE SEQUENCE [LARGE SCALE GENOMIC DNA]</scope>
    <source>
        <strain evidence="7 8">ATCC 48635</strain>
    </source>
</reference>
<proteinExistence type="inferred from homology"/>
<accession>A0A1V9YHJ2</accession>
<name>A0A1V9YHJ2_ACHHY</name>
<dbReference type="PANTHER" id="PTHR24096">
    <property type="entry name" value="LONG-CHAIN-FATTY-ACID--COA LIGASE"/>
    <property type="match status" value="1"/>
</dbReference>
<comment type="caution">
    <text evidence="7">The sequence shown here is derived from an EMBL/GenBank/DDBJ whole genome shotgun (WGS) entry which is preliminary data.</text>
</comment>
<dbReference type="Gene3D" id="3.30.300.30">
    <property type="match status" value="1"/>
</dbReference>
<evidence type="ECO:0000256" key="3">
    <source>
        <dbReference type="ARBA" id="ARBA00022741"/>
    </source>
</evidence>